<dbReference type="SMART" id="SM01103">
    <property type="entry name" value="CRS1_YhbY"/>
    <property type="match status" value="1"/>
</dbReference>
<dbReference type="InterPro" id="IPR001890">
    <property type="entry name" value="RNA-binding_CRM"/>
</dbReference>
<dbReference type="AlphaFoldDB" id="A0A075FL67"/>
<feature type="domain" description="CRM" evidence="3">
    <location>
        <begin position="15"/>
        <end position="108"/>
    </location>
</feature>
<sequence>MEESHAEAQNLGEVIRISKQVPRGILRQAKDASLPVTVRIGKGGVTEHVVIELREQLRKRGLVKLKANRGLLSNSEERATCFEGLAKNSNSVLAHSIGNVAVFWLSRK</sequence>
<dbReference type="Gene3D" id="3.30.110.60">
    <property type="entry name" value="YhbY-like"/>
    <property type="match status" value="1"/>
</dbReference>
<evidence type="ECO:0000259" key="3">
    <source>
        <dbReference type="PROSITE" id="PS51295"/>
    </source>
</evidence>
<evidence type="ECO:0000313" key="4">
    <source>
        <dbReference type="EMBL" id="AIE90437.1"/>
    </source>
</evidence>
<dbReference type="Pfam" id="PF01985">
    <property type="entry name" value="CRS1_YhbY"/>
    <property type="match status" value="1"/>
</dbReference>
<organism evidence="4">
    <name type="scientific">uncultured marine group II/III euryarchaeote AD1000_03_F11</name>
    <dbReference type="NCBI Taxonomy" id="1457703"/>
    <lineage>
        <taxon>Archaea</taxon>
        <taxon>Methanobacteriati</taxon>
        <taxon>Methanobacteriota</taxon>
        <taxon>environmental samples</taxon>
    </lineage>
</organism>
<reference evidence="4" key="1">
    <citation type="journal article" date="2014" name="Genome Biol. Evol.">
        <title>Pangenome evidence for extensive interdomain horizontal transfer affecting lineage core and shell genes in uncultured planktonic thaumarchaeota and euryarchaeota.</title>
        <authorList>
            <person name="Deschamps P."/>
            <person name="Zivanovic Y."/>
            <person name="Moreira D."/>
            <person name="Rodriguez-Valera F."/>
            <person name="Lopez-Garcia P."/>
        </authorList>
    </citation>
    <scope>NUCLEOTIDE SEQUENCE</scope>
</reference>
<dbReference type="PROSITE" id="PS51295">
    <property type="entry name" value="CRM"/>
    <property type="match status" value="1"/>
</dbReference>
<keyword evidence="1 2" id="KW-0694">RNA-binding</keyword>
<accession>A0A075FL67</accession>
<dbReference type="InterPro" id="IPR035920">
    <property type="entry name" value="YhbY-like_sf"/>
</dbReference>
<evidence type="ECO:0000256" key="1">
    <source>
        <dbReference type="ARBA" id="ARBA00022884"/>
    </source>
</evidence>
<protein>
    <submittedName>
        <fullName evidence="4">Putative RNA-binding protein</fullName>
    </submittedName>
</protein>
<name>A0A075FL67_9EURY</name>
<evidence type="ECO:0000256" key="2">
    <source>
        <dbReference type="PROSITE-ProRule" id="PRU00626"/>
    </source>
</evidence>
<dbReference type="GO" id="GO:0003723">
    <property type="term" value="F:RNA binding"/>
    <property type="evidence" value="ECO:0007669"/>
    <property type="project" value="UniProtKB-UniRule"/>
</dbReference>
<dbReference type="SUPFAM" id="SSF75471">
    <property type="entry name" value="YhbY-like"/>
    <property type="match status" value="1"/>
</dbReference>
<dbReference type="EMBL" id="KF900309">
    <property type="protein sequence ID" value="AIE90437.1"/>
    <property type="molecule type" value="Genomic_DNA"/>
</dbReference>
<proteinExistence type="predicted"/>